<proteinExistence type="predicted"/>
<evidence type="ECO:0000259" key="6">
    <source>
        <dbReference type="Pfam" id="PF17919"/>
    </source>
</evidence>
<evidence type="ECO:0000256" key="4">
    <source>
        <dbReference type="ARBA" id="ARBA00022918"/>
    </source>
</evidence>
<dbReference type="OrthoDB" id="5920491at2759"/>
<evidence type="ECO:0000313" key="8">
    <source>
        <dbReference type="EMBL" id="KHJ91417.1"/>
    </source>
</evidence>
<dbReference type="Gene3D" id="3.10.20.370">
    <property type="match status" value="1"/>
</dbReference>
<dbReference type="AlphaFoldDB" id="A0A0B1T6I5"/>
<keyword evidence="3" id="KW-0255">Endonuclease</keyword>
<dbReference type="InterPro" id="IPR050951">
    <property type="entry name" value="Retrovirus_Pol_polyprotein"/>
</dbReference>
<dbReference type="EC" id="2.7.7.49" evidence="1"/>
<sequence>MCSFFRRFIRNFVLIASPLSNLAKKDIPFEWTSECDTAMIQLKQALTTAHILVAPRLGLPFITETDSSGKAAADVLKQEQQELLRVIAYASRTLTIHESRYLAIELEALGIIFAVQKFRPYIDDAKCTVITDHAPLKALLHRKDLTGSPGQANVVCDTLSRIPPLHVSSITLNNRTTTTYPNIDVNLVKKEQDECRWIASYKQALENNETHADLNEYILLNQILYKLPIRIHQDPQIVPSEDSQVKQDLMKQLHESRFGTSHLGTQKTRAAMAKIAIWNQMSRDIASFAKMCPICQLRKDPQVHRCIEPLEKFETPTRLRNRPAGFDKERRRLKDCA</sequence>
<feature type="domain" description="Integrase zinc-binding" evidence="7">
    <location>
        <begin position="243"/>
        <end position="300"/>
    </location>
</feature>
<keyword evidence="4" id="KW-0548">Nucleotidyltransferase</keyword>
<dbReference type="EMBL" id="KN552083">
    <property type="protein sequence ID" value="KHJ91417.1"/>
    <property type="molecule type" value="Genomic_DNA"/>
</dbReference>
<dbReference type="Gene3D" id="3.30.70.270">
    <property type="match status" value="1"/>
</dbReference>
<dbReference type="Gene3D" id="1.10.340.70">
    <property type="match status" value="1"/>
</dbReference>
<reference evidence="8 9" key="1">
    <citation type="submission" date="2014-03" db="EMBL/GenBank/DDBJ databases">
        <title>Draft genome of the hookworm Oesophagostomum dentatum.</title>
        <authorList>
            <person name="Mitreva M."/>
        </authorList>
    </citation>
    <scope>NUCLEOTIDE SEQUENCE [LARGE SCALE GENOMIC DNA]</scope>
    <source>
        <strain evidence="8 9">OD-Hann</strain>
    </source>
</reference>
<dbReference type="InterPro" id="IPR041577">
    <property type="entry name" value="RT_RNaseH_2"/>
</dbReference>
<dbReference type="GO" id="GO:0003964">
    <property type="term" value="F:RNA-directed DNA polymerase activity"/>
    <property type="evidence" value="ECO:0007669"/>
    <property type="project" value="UniProtKB-KW"/>
</dbReference>
<evidence type="ECO:0000256" key="2">
    <source>
        <dbReference type="ARBA" id="ARBA00022722"/>
    </source>
</evidence>
<dbReference type="SUPFAM" id="SSF56672">
    <property type="entry name" value="DNA/RNA polymerases"/>
    <property type="match status" value="1"/>
</dbReference>
<keyword evidence="9" id="KW-1185">Reference proteome</keyword>
<dbReference type="Pfam" id="PF17921">
    <property type="entry name" value="Integrase_H2C2"/>
    <property type="match status" value="1"/>
</dbReference>
<protein>
    <recommendedName>
        <fullName evidence="1">RNA-directed DNA polymerase</fullName>
        <ecNumber evidence="1">2.7.7.49</ecNumber>
    </recommendedName>
</protein>
<gene>
    <name evidence="8" type="ORF">OESDEN_08721</name>
</gene>
<dbReference type="InterPro" id="IPR043502">
    <property type="entry name" value="DNA/RNA_pol_sf"/>
</dbReference>
<feature type="domain" description="Reverse transcriptase/retrotransposon-derived protein RNase H-like" evidence="6">
    <location>
        <begin position="31"/>
        <end position="129"/>
    </location>
</feature>
<dbReference type="InterPro" id="IPR041588">
    <property type="entry name" value="Integrase_H2C2"/>
</dbReference>
<dbReference type="CDD" id="cd09274">
    <property type="entry name" value="RNase_HI_RT_Ty3"/>
    <property type="match status" value="1"/>
</dbReference>
<evidence type="ECO:0000256" key="5">
    <source>
        <dbReference type="ARBA" id="ARBA00023268"/>
    </source>
</evidence>
<dbReference type="PANTHER" id="PTHR37984:SF5">
    <property type="entry name" value="PROTEIN NYNRIN-LIKE"/>
    <property type="match status" value="1"/>
</dbReference>
<keyword evidence="2" id="KW-0540">Nuclease</keyword>
<dbReference type="Proteomes" id="UP000053660">
    <property type="component" value="Unassembled WGS sequence"/>
</dbReference>
<keyword evidence="4" id="KW-0808">Transferase</keyword>
<keyword evidence="5" id="KW-0511">Multifunctional enzyme</keyword>
<dbReference type="Pfam" id="PF17919">
    <property type="entry name" value="RT_RNaseH_2"/>
    <property type="match status" value="1"/>
</dbReference>
<keyword evidence="4" id="KW-0695">RNA-directed DNA polymerase</keyword>
<evidence type="ECO:0000259" key="7">
    <source>
        <dbReference type="Pfam" id="PF17921"/>
    </source>
</evidence>
<name>A0A0B1T6I5_OESDE</name>
<accession>A0A0B1T6I5</accession>
<dbReference type="FunFam" id="3.10.20.370:FF:000001">
    <property type="entry name" value="Retrovirus-related Pol polyprotein from transposon 17.6-like protein"/>
    <property type="match status" value="1"/>
</dbReference>
<dbReference type="PANTHER" id="PTHR37984">
    <property type="entry name" value="PROTEIN CBG26694"/>
    <property type="match status" value="1"/>
</dbReference>
<organism evidence="8 9">
    <name type="scientific">Oesophagostomum dentatum</name>
    <name type="common">Nodular worm</name>
    <dbReference type="NCBI Taxonomy" id="61180"/>
    <lineage>
        <taxon>Eukaryota</taxon>
        <taxon>Metazoa</taxon>
        <taxon>Ecdysozoa</taxon>
        <taxon>Nematoda</taxon>
        <taxon>Chromadorea</taxon>
        <taxon>Rhabditida</taxon>
        <taxon>Rhabditina</taxon>
        <taxon>Rhabditomorpha</taxon>
        <taxon>Strongyloidea</taxon>
        <taxon>Strongylidae</taxon>
        <taxon>Oesophagostomum</taxon>
    </lineage>
</organism>
<evidence type="ECO:0000256" key="3">
    <source>
        <dbReference type="ARBA" id="ARBA00022759"/>
    </source>
</evidence>
<evidence type="ECO:0000256" key="1">
    <source>
        <dbReference type="ARBA" id="ARBA00012493"/>
    </source>
</evidence>
<dbReference type="GO" id="GO:0004519">
    <property type="term" value="F:endonuclease activity"/>
    <property type="evidence" value="ECO:0007669"/>
    <property type="project" value="UniProtKB-KW"/>
</dbReference>
<keyword evidence="3" id="KW-0378">Hydrolase</keyword>
<evidence type="ECO:0000313" key="9">
    <source>
        <dbReference type="Proteomes" id="UP000053660"/>
    </source>
</evidence>
<dbReference type="InterPro" id="IPR043128">
    <property type="entry name" value="Rev_trsase/Diguanyl_cyclase"/>
</dbReference>